<dbReference type="Proteomes" id="UP001218246">
    <property type="component" value="Unassembled WGS sequence"/>
</dbReference>
<dbReference type="RefSeq" id="WP_278018134.1">
    <property type="nucleotide sequence ID" value="NZ_JARRRY010000004.1"/>
</dbReference>
<accession>A0ABT6H4B2</accession>
<name>A0ABT6H4B2_9BACI</name>
<dbReference type="EMBL" id="JARULN010000007">
    <property type="protein sequence ID" value="MDG5754187.1"/>
    <property type="molecule type" value="Genomic_DNA"/>
</dbReference>
<evidence type="ECO:0000313" key="1">
    <source>
        <dbReference type="EMBL" id="MDG5754187.1"/>
    </source>
</evidence>
<evidence type="ECO:0000313" key="2">
    <source>
        <dbReference type="Proteomes" id="UP001218246"/>
    </source>
</evidence>
<comment type="caution">
    <text evidence="1">The sequence shown here is derived from an EMBL/GenBank/DDBJ whole genome shotgun (WGS) entry which is preliminary data.</text>
</comment>
<proteinExistence type="predicted"/>
<keyword evidence="2" id="KW-1185">Reference proteome</keyword>
<protein>
    <submittedName>
        <fullName evidence="1">Uncharacterized protein</fullName>
    </submittedName>
</protein>
<sequence length="454" mass="53044">MRIKAFATGIDKVIYTGALKDVSKQRSDDRRVVGIKRLNINGGDTKTLSKAATVQYGEFEENVQVRTLPFFNKLIKYKHNNQIKSTFKYNNKRKKGFRFGKLSYEQKYVLTRSFGEFYTPYTKDIFAHLPVRYEFNPNKAMRNIDAFLPFFNEFVATMQDLIISEMHINFDFDQDLSKYHTICINTNRQYNNQYENTTYYGFQQNSPIRHAIYDKVKEMCNKGKNIESLFQNYYRYELRLRSKSSVKRFLEDEKFRRKTLSEIVFIKNIPSLDDIQTRGKCTKYRAQQVLNIINGNLTLSELDKRAKKIVAEILQQLNEIELSININNLTPYFDVCKGETLKKELLPNSLLGETMVQTTNQPSGSELVETPRAQINSTNTFLLNTSTNKDCIHLITPYSLETLQIITSSRYLLSLGGEKKVHFLIYRYCNSCITFTVSYVATYHKKLLISYDDP</sequence>
<gene>
    <name evidence="1" type="ORF">P6P90_09410</name>
</gene>
<reference evidence="1 2" key="1">
    <citation type="submission" date="2023-04" db="EMBL/GenBank/DDBJ databases">
        <title>Ectobacillus antri isolated from activated sludge.</title>
        <authorList>
            <person name="Yan P."/>
            <person name="Liu X."/>
        </authorList>
    </citation>
    <scope>NUCLEOTIDE SEQUENCE [LARGE SCALE GENOMIC DNA]</scope>
    <source>
        <strain evidence="1 2">C18H</strain>
    </source>
</reference>
<organism evidence="1 2">
    <name type="scientific">Ectobacillus antri</name>
    <dbReference type="NCBI Taxonomy" id="2486280"/>
    <lineage>
        <taxon>Bacteria</taxon>
        <taxon>Bacillati</taxon>
        <taxon>Bacillota</taxon>
        <taxon>Bacilli</taxon>
        <taxon>Bacillales</taxon>
        <taxon>Bacillaceae</taxon>
        <taxon>Ectobacillus</taxon>
    </lineage>
</organism>